<gene>
    <name evidence="8" type="ORF">QQX04_02920</name>
</gene>
<proteinExistence type="inferred from homology"/>
<evidence type="ECO:0000256" key="5">
    <source>
        <dbReference type="SAM" id="MobiDB-lite"/>
    </source>
</evidence>
<evidence type="ECO:0000259" key="7">
    <source>
        <dbReference type="PROSITE" id="PS51935"/>
    </source>
</evidence>
<comment type="caution">
    <text evidence="8">The sequence shown here is derived from an EMBL/GenBank/DDBJ whole genome shotgun (WGS) entry which is preliminary data.</text>
</comment>
<keyword evidence="2" id="KW-0645">Protease</keyword>
<comment type="similarity">
    <text evidence="1">Belongs to the peptidase C40 family.</text>
</comment>
<sequence length="238" mass="24258">MRYGYQRARTRAIAISAGGALVVAPLTGVAAMALVTPEEDAPATPDASVVAEVNANLAQDIADASNVVVAADDAEFDFAEPEIEVSEDPEPVVVAPRRTTSTNTGTSSSGSSSGSATKVAQSSAVKAAISGSAVIAEASKYVGVPYVSGGSSPSGFDCSGFVSYVYGKLGVSLPRTSGAYYNVGTRVSSPQPGDIIVSPGHLGIYAGPNLQIDAPRPGKTIQFRSIWQSNPVYVRVTG</sequence>
<dbReference type="Gene3D" id="3.90.1720.10">
    <property type="entry name" value="endopeptidase domain like (from Nostoc punctiforme)"/>
    <property type="match status" value="1"/>
</dbReference>
<keyword evidence="3" id="KW-0378">Hydrolase</keyword>
<feature type="compositionally biased region" description="Low complexity" evidence="5">
    <location>
        <begin position="99"/>
        <end position="115"/>
    </location>
</feature>
<dbReference type="InterPro" id="IPR051202">
    <property type="entry name" value="Peptidase_C40"/>
</dbReference>
<keyword evidence="6" id="KW-0472">Membrane</keyword>
<keyword evidence="4" id="KW-0788">Thiol protease</keyword>
<keyword evidence="6" id="KW-0812">Transmembrane</keyword>
<dbReference type="InterPro" id="IPR038765">
    <property type="entry name" value="Papain-like_cys_pep_sf"/>
</dbReference>
<accession>A0ABT8FYG4</accession>
<dbReference type="PANTHER" id="PTHR47053:SF1">
    <property type="entry name" value="MUREIN DD-ENDOPEPTIDASE MEPH-RELATED"/>
    <property type="match status" value="1"/>
</dbReference>
<evidence type="ECO:0000256" key="4">
    <source>
        <dbReference type="ARBA" id="ARBA00022807"/>
    </source>
</evidence>
<dbReference type="SUPFAM" id="SSF54001">
    <property type="entry name" value="Cysteine proteinases"/>
    <property type="match status" value="1"/>
</dbReference>
<evidence type="ECO:0000256" key="1">
    <source>
        <dbReference type="ARBA" id="ARBA00007074"/>
    </source>
</evidence>
<protein>
    <submittedName>
        <fullName evidence="8">NlpC/P60 family protein</fullName>
    </submittedName>
</protein>
<evidence type="ECO:0000313" key="9">
    <source>
        <dbReference type="Proteomes" id="UP001172738"/>
    </source>
</evidence>
<dbReference type="Pfam" id="PF00877">
    <property type="entry name" value="NLPC_P60"/>
    <property type="match status" value="1"/>
</dbReference>
<organism evidence="8 9">
    <name type="scientific">Demequina zhanjiangensis</name>
    <dbReference type="NCBI Taxonomy" id="3051659"/>
    <lineage>
        <taxon>Bacteria</taxon>
        <taxon>Bacillati</taxon>
        <taxon>Actinomycetota</taxon>
        <taxon>Actinomycetes</taxon>
        <taxon>Micrococcales</taxon>
        <taxon>Demequinaceae</taxon>
        <taxon>Demequina</taxon>
    </lineage>
</organism>
<dbReference type="PANTHER" id="PTHR47053">
    <property type="entry name" value="MUREIN DD-ENDOPEPTIDASE MEPH-RELATED"/>
    <property type="match status" value="1"/>
</dbReference>
<keyword evidence="9" id="KW-1185">Reference proteome</keyword>
<keyword evidence="6" id="KW-1133">Transmembrane helix</keyword>
<evidence type="ECO:0000256" key="3">
    <source>
        <dbReference type="ARBA" id="ARBA00022801"/>
    </source>
</evidence>
<dbReference type="EMBL" id="JAUHPV010000002">
    <property type="protein sequence ID" value="MDN4471943.1"/>
    <property type="molecule type" value="Genomic_DNA"/>
</dbReference>
<dbReference type="InterPro" id="IPR000064">
    <property type="entry name" value="NLP_P60_dom"/>
</dbReference>
<evidence type="ECO:0000256" key="6">
    <source>
        <dbReference type="SAM" id="Phobius"/>
    </source>
</evidence>
<name>A0ABT8FYG4_9MICO</name>
<dbReference type="RefSeq" id="WP_301126125.1">
    <property type="nucleotide sequence ID" value="NZ_JAUHPV010000002.1"/>
</dbReference>
<feature type="transmembrane region" description="Helical" evidence="6">
    <location>
        <begin position="12"/>
        <end position="35"/>
    </location>
</feature>
<dbReference type="PROSITE" id="PS51935">
    <property type="entry name" value="NLPC_P60"/>
    <property type="match status" value="1"/>
</dbReference>
<feature type="region of interest" description="Disordered" evidence="5">
    <location>
        <begin position="95"/>
        <end position="116"/>
    </location>
</feature>
<reference evidence="8" key="1">
    <citation type="submission" date="2023-06" db="EMBL/GenBank/DDBJ databases">
        <title>SYSU T00b26.</title>
        <authorList>
            <person name="Gao L."/>
            <person name="Fang B.-Z."/>
            <person name="Li W.-J."/>
        </authorList>
    </citation>
    <scope>NUCLEOTIDE SEQUENCE</scope>
    <source>
        <strain evidence="8">SYSU T00b26</strain>
    </source>
</reference>
<evidence type="ECO:0000313" key="8">
    <source>
        <dbReference type="EMBL" id="MDN4471943.1"/>
    </source>
</evidence>
<evidence type="ECO:0000256" key="2">
    <source>
        <dbReference type="ARBA" id="ARBA00022670"/>
    </source>
</evidence>
<dbReference type="Proteomes" id="UP001172738">
    <property type="component" value="Unassembled WGS sequence"/>
</dbReference>
<feature type="domain" description="NlpC/P60" evidence="7">
    <location>
        <begin position="128"/>
        <end position="238"/>
    </location>
</feature>